<proteinExistence type="predicted"/>
<dbReference type="eggNOG" id="ENOG503402M">
    <property type="taxonomic scope" value="Bacteria"/>
</dbReference>
<dbReference type="Proteomes" id="UP000005801">
    <property type="component" value="Unassembled WGS sequence"/>
</dbReference>
<evidence type="ECO:0000313" key="2">
    <source>
        <dbReference type="Proteomes" id="UP000005801"/>
    </source>
</evidence>
<evidence type="ECO:0000313" key="1">
    <source>
        <dbReference type="EMBL" id="EDM76558.1"/>
    </source>
</evidence>
<accession>A6GBZ6</accession>
<reference evidence="1 2" key="1">
    <citation type="submission" date="2007-06" db="EMBL/GenBank/DDBJ databases">
        <authorList>
            <person name="Shimkets L."/>
            <person name="Ferriera S."/>
            <person name="Johnson J."/>
            <person name="Kravitz S."/>
            <person name="Beeson K."/>
            <person name="Sutton G."/>
            <person name="Rogers Y.-H."/>
            <person name="Friedman R."/>
            <person name="Frazier M."/>
            <person name="Venter J.C."/>
        </authorList>
    </citation>
    <scope>NUCLEOTIDE SEQUENCE [LARGE SCALE GENOMIC DNA]</scope>
    <source>
        <strain evidence="1 2">SIR-1</strain>
    </source>
</reference>
<name>A6GBZ6_9BACT</name>
<dbReference type="STRING" id="391625.PPSIR1_24159"/>
<dbReference type="AlphaFoldDB" id="A6GBZ6"/>
<keyword evidence="2" id="KW-1185">Reference proteome</keyword>
<protein>
    <recommendedName>
        <fullName evidence="3">Fe2OG dioxygenase domain-containing protein</fullName>
    </recommendedName>
</protein>
<comment type="caution">
    <text evidence="1">The sequence shown here is derived from an EMBL/GenBank/DDBJ whole genome shotgun (WGS) entry which is preliminary data.</text>
</comment>
<dbReference type="OrthoDB" id="3919855at2"/>
<gene>
    <name evidence="1" type="ORF">PPSIR1_24159</name>
</gene>
<evidence type="ECO:0008006" key="3">
    <source>
        <dbReference type="Google" id="ProtNLM"/>
    </source>
</evidence>
<sequence length="730" mass="80590">MTDPTLPSVRDPAFAQALAFAELPPDQRRRVGDELRDWFFELCAAGSEGSPDQRARLRKVAAAVELAPGELGCIDGLSLAPHPTARHQSVRFVQLAELPEALRPRCARPSPAAPELAAVFVDPEEFSFRSFENIVPLDALLEPQLGEPMRLAKVRRCGAARSASAYLYRLHAPDSALAALTRLDTLGLYRPPFNAGSRGGERFIFHSASLAAALTQALRDALPPAWAQGFTHLNPVFRCNRFRPGDAPFTRHVDTPYYDPNQRQVSRYTLLLYLRGGATEAGPATLDIEDPAGPIELRALEAFDCVLFPQDRPHAGAPFDAGDKVFLRTELIFELQGEVVEHRQSIAALFSKACYLDGESVFAPELQRHAAARYDRAARAHWGVREAAAQSREAVEPYVHKRFRGLEFVTNGHDYYFTKKAASLRECAAVAILDLLNARVVPRPEDTTNDERLGDALGLGCFRKLCEREVFELGGETDPAEAIAARLADARACAEAPLLPSDDALLDPLFPPAETPAPELCCPFHTWPAWDATRHDETIDLYERAQGFARRRIRGAPLLALGEQLYLDLDRFVVEGDKIHVLSDTALSPVNFAACWNDETRPPNYIDTELTLEAPHLLLPPIAFAQLGELVHLSLDLFRNTWMLRARPQPVPVPRIRNLGQEDFEEVGDPSALASPWMEAAGITLSGTTPSLPTGPSPWWAYFGSDHVAEIDPEAALLRELYGDLHEAES</sequence>
<dbReference type="Gene3D" id="2.60.120.620">
    <property type="entry name" value="q2cbj1_9rhob like domain"/>
    <property type="match status" value="1"/>
</dbReference>
<dbReference type="RefSeq" id="WP_006974237.1">
    <property type="nucleotide sequence ID" value="NZ_ABCS01000062.1"/>
</dbReference>
<organism evidence="1 2">
    <name type="scientific">Plesiocystis pacifica SIR-1</name>
    <dbReference type="NCBI Taxonomy" id="391625"/>
    <lineage>
        <taxon>Bacteria</taxon>
        <taxon>Pseudomonadati</taxon>
        <taxon>Myxococcota</taxon>
        <taxon>Polyangia</taxon>
        <taxon>Nannocystales</taxon>
        <taxon>Nannocystaceae</taxon>
        <taxon>Plesiocystis</taxon>
    </lineage>
</organism>
<dbReference type="EMBL" id="ABCS01000062">
    <property type="protein sequence ID" value="EDM76558.1"/>
    <property type="molecule type" value="Genomic_DNA"/>
</dbReference>